<evidence type="ECO:0000256" key="4">
    <source>
        <dbReference type="ARBA" id="ARBA00022679"/>
    </source>
</evidence>
<feature type="region of interest" description="Disordered" evidence="10">
    <location>
        <begin position="210"/>
        <end position="243"/>
    </location>
</feature>
<evidence type="ECO:0000256" key="2">
    <source>
        <dbReference type="ARBA" id="ARBA00004906"/>
    </source>
</evidence>
<evidence type="ECO:0000256" key="1">
    <source>
        <dbReference type="ARBA" id="ARBA00000900"/>
    </source>
</evidence>
<dbReference type="Gene3D" id="3.30.40.10">
    <property type="entry name" value="Zinc/RING finger domain, C3HC4 (zinc finger)"/>
    <property type="match status" value="1"/>
</dbReference>
<dbReference type="Pfam" id="PF01661">
    <property type="entry name" value="Macro"/>
    <property type="match status" value="1"/>
</dbReference>
<sequence length="498" mass="56227">MAYGGALPVGKKFRLPCGINIVVTKNDIFQTKASTFATGEDLQLKGKGGVSKRLKEICPKTYEKSREELKRRTSEFKLGFIYPTRISHVPDVERSKRGTKVSFGVVFHAIVPNVTKSKSKTEWCDTMKHMYYRLLKAVDKEGEKSLALPLLGSGQAGASHDDAIDILTEALATFRPSRTPQSRGNLRKIILYIRQKEIFDKMISKLSKQHSIQEVKASDSGTRSKKRTNTKSSSCNEFQDSEESNLPLILKNMTLKNGEEATNVGDKDHEDMEVDADSFSCDDEEDDEEDDEVDEEEEKEEEEEEKCAVCLEEVTNPKKLDKCGHTFCTECIDDTFKHHKPACPTCNTMYGLIKGNQPRGTMRVSRERQGLPGYMNCGMLIIDYEMPSGIQEKEHPNPGLPYHGTTRRAFLPDCEEGKKVYRLLRVAFENRLVFTVGTSRTTGRDNVVTWNDIHHKTNVEGGTTHFAYPDPHYLSRVQEELAAKGVTEECLKGRSFDI</sequence>
<feature type="compositionally biased region" description="Acidic residues" evidence="10">
    <location>
        <begin position="271"/>
        <end position="305"/>
    </location>
</feature>
<dbReference type="GO" id="GO:0008270">
    <property type="term" value="F:zinc ion binding"/>
    <property type="evidence" value="ECO:0007669"/>
    <property type="project" value="UniProtKB-KW"/>
</dbReference>
<keyword evidence="6 8" id="KW-0863">Zinc-finger</keyword>
<dbReference type="PROSITE" id="PS00518">
    <property type="entry name" value="ZF_RING_1"/>
    <property type="match status" value="1"/>
</dbReference>
<dbReference type="SUPFAM" id="SSF57850">
    <property type="entry name" value="RING/U-box"/>
    <property type="match status" value="1"/>
</dbReference>
<evidence type="ECO:0000256" key="5">
    <source>
        <dbReference type="ARBA" id="ARBA00022723"/>
    </source>
</evidence>
<keyword evidence="9" id="KW-0963">Cytoplasm</keyword>
<evidence type="ECO:0000256" key="6">
    <source>
        <dbReference type="ARBA" id="ARBA00022771"/>
    </source>
</evidence>
<evidence type="ECO:0000259" key="11">
    <source>
        <dbReference type="PROSITE" id="PS50089"/>
    </source>
</evidence>
<dbReference type="AlphaFoldDB" id="A0AAN9G167"/>
<evidence type="ECO:0000256" key="3">
    <source>
        <dbReference type="ARBA" id="ARBA00009413"/>
    </source>
</evidence>
<keyword evidence="7 9" id="KW-0862">Zinc</keyword>
<comment type="similarity">
    <text evidence="3 9">Belongs to the Deltex family.</text>
</comment>
<dbReference type="Pfam" id="PF18102">
    <property type="entry name" value="DTC"/>
    <property type="match status" value="1"/>
</dbReference>
<dbReference type="SMART" id="SM00184">
    <property type="entry name" value="RING"/>
    <property type="match status" value="1"/>
</dbReference>
<dbReference type="InterPro" id="IPR002589">
    <property type="entry name" value="Macro_dom"/>
</dbReference>
<evidence type="ECO:0000259" key="12">
    <source>
        <dbReference type="PROSITE" id="PS51154"/>
    </source>
</evidence>
<dbReference type="Gene3D" id="3.40.220.10">
    <property type="entry name" value="Leucine Aminopeptidase, subunit E, domain 1"/>
    <property type="match status" value="1"/>
</dbReference>
<dbReference type="GO" id="GO:0007219">
    <property type="term" value="P:Notch signaling pathway"/>
    <property type="evidence" value="ECO:0007669"/>
    <property type="project" value="InterPro"/>
</dbReference>
<dbReference type="InterPro" id="IPR039398">
    <property type="entry name" value="Deltex_fam"/>
</dbReference>
<reference evidence="13 14" key="1">
    <citation type="submission" date="2024-02" db="EMBL/GenBank/DDBJ databases">
        <title>Chromosome-scale genome assembly of the rough periwinkle Littorina saxatilis.</title>
        <authorList>
            <person name="De Jode A."/>
            <person name="Faria R."/>
            <person name="Formenti G."/>
            <person name="Sims Y."/>
            <person name="Smith T.P."/>
            <person name="Tracey A."/>
            <person name="Wood J.M.D."/>
            <person name="Zagrodzka Z.B."/>
            <person name="Johannesson K."/>
            <person name="Butlin R.K."/>
            <person name="Leder E.H."/>
        </authorList>
    </citation>
    <scope>NUCLEOTIDE SEQUENCE [LARGE SCALE GENOMIC DNA]</scope>
    <source>
        <strain evidence="13">Snail1</strain>
        <tissue evidence="13">Muscle</tissue>
    </source>
</reference>
<dbReference type="EMBL" id="JBAMIC010000022">
    <property type="protein sequence ID" value="KAK7091608.1"/>
    <property type="molecule type" value="Genomic_DNA"/>
</dbReference>
<dbReference type="GO" id="GO:0061630">
    <property type="term" value="F:ubiquitin protein ligase activity"/>
    <property type="evidence" value="ECO:0007669"/>
    <property type="project" value="UniProtKB-UniRule"/>
</dbReference>
<evidence type="ECO:0000256" key="9">
    <source>
        <dbReference type="RuleBase" id="RU367105"/>
    </source>
</evidence>
<proteinExistence type="inferred from homology"/>
<keyword evidence="4 9" id="KW-0808">Transferase</keyword>
<feature type="domain" description="Macro" evidence="12">
    <location>
        <begin position="8"/>
        <end position="210"/>
    </location>
</feature>
<evidence type="ECO:0000256" key="10">
    <source>
        <dbReference type="SAM" id="MobiDB-lite"/>
    </source>
</evidence>
<dbReference type="InterPro" id="IPR039396">
    <property type="entry name" value="Deltex_C"/>
</dbReference>
<dbReference type="InterPro" id="IPR043472">
    <property type="entry name" value="Macro_dom-like"/>
</dbReference>
<dbReference type="GO" id="GO:0016567">
    <property type="term" value="P:protein ubiquitination"/>
    <property type="evidence" value="ECO:0007669"/>
    <property type="project" value="UniProtKB-UniRule"/>
</dbReference>
<keyword evidence="14" id="KW-1185">Reference proteome</keyword>
<dbReference type="InterPro" id="IPR013083">
    <property type="entry name" value="Znf_RING/FYVE/PHD"/>
</dbReference>
<comment type="subcellular location">
    <subcellularLocation>
        <location evidence="9">Cytoplasm</location>
    </subcellularLocation>
</comment>
<keyword evidence="5 9" id="KW-0479">Metal-binding</keyword>
<dbReference type="GO" id="GO:0005737">
    <property type="term" value="C:cytoplasm"/>
    <property type="evidence" value="ECO:0007669"/>
    <property type="project" value="UniProtKB-SubCell"/>
</dbReference>
<comment type="catalytic activity">
    <reaction evidence="1 9">
        <text>S-ubiquitinyl-[E2 ubiquitin-conjugating enzyme]-L-cysteine + [acceptor protein]-L-lysine = [E2 ubiquitin-conjugating enzyme]-L-cysteine + N(6)-ubiquitinyl-[acceptor protein]-L-lysine.</text>
        <dbReference type="EC" id="2.3.2.27"/>
    </reaction>
</comment>
<evidence type="ECO:0000313" key="14">
    <source>
        <dbReference type="Proteomes" id="UP001374579"/>
    </source>
</evidence>
<dbReference type="Gene3D" id="3.30.390.130">
    <property type="match status" value="1"/>
</dbReference>
<dbReference type="Pfam" id="PF13923">
    <property type="entry name" value="zf-C3HC4_2"/>
    <property type="match status" value="1"/>
</dbReference>
<evidence type="ECO:0000313" key="13">
    <source>
        <dbReference type="EMBL" id="KAK7091608.1"/>
    </source>
</evidence>
<protein>
    <recommendedName>
        <fullName evidence="9">E3 ubiquitin-protein ligase</fullName>
        <ecNumber evidence="9">2.3.2.27</ecNumber>
    </recommendedName>
</protein>
<dbReference type="PROSITE" id="PS50089">
    <property type="entry name" value="ZF_RING_2"/>
    <property type="match status" value="1"/>
</dbReference>
<dbReference type="Proteomes" id="UP001374579">
    <property type="component" value="Unassembled WGS sequence"/>
</dbReference>
<dbReference type="InterPro" id="IPR039399">
    <property type="entry name" value="Deltex_C_sf"/>
</dbReference>
<dbReference type="SUPFAM" id="SSF52949">
    <property type="entry name" value="Macro domain-like"/>
    <property type="match status" value="1"/>
</dbReference>
<dbReference type="InterPro" id="IPR017907">
    <property type="entry name" value="Znf_RING_CS"/>
</dbReference>
<evidence type="ECO:0000256" key="7">
    <source>
        <dbReference type="ARBA" id="ARBA00022833"/>
    </source>
</evidence>
<evidence type="ECO:0000256" key="8">
    <source>
        <dbReference type="PROSITE-ProRule" id="PRU00175"/>
    </source>
</evidence>
<dbReference type="CDD" id="cd09633">
    <property type="entry name" value="Deltex_C"/>
    <property type="match status" value="1"/>
</dbReference>
<dbReference type="PROSITE" id="PS51154">
    <property type="entry name" value="MACRO"/>
    <property type="match status" value="1"/>
</dbReference>
<comment type="pathway">
    <text evidence="2 9">Protein modification; protein ubiquitination.</text>
</comment>
<name>A0AAN9G167_9CAEN</name>
<comment type="caution">
    <text evidence="13">The sequence shown here is derived from an EMBL/GenBank/DDBJ whole genome shotgun (WGS) entry which is preliminary data.</text>
</comment>
<gene>
    <name evidence="13" type="ORF">V1264_009268</name>
</gene>
<feature type="domain" description="RING-type" evidence="11">
    <location>
        <begin position="307"/>
        <end position="347"/>
    </location>
</feature>
<dbReference type="InterPro" id="IPR001841">
    <property type="entry name" value="Znf_RING"/>
</dbReference>
<organism evidence="13 14">
    <name type="scientific">Littorina saxatilis</name>
    <dbReference type="NCBI Taxonomy" id="31220"/>
    <lineage>
        <taxon>Eukaryota</taxon>
        <taxon>Metazoa</taxon>
        <taxon>Spiralia</taxon>
        <taxon>Lophotrochozoa</taxon>
        <taxon>Mollusca</taxon>
        <taxon>Gastropoda</taxon>
        <taxon>Caenogastropoda</taxon>
        <taxon>Littorinimorpha</taxon>
        <taxon>Littorinoidea</taxon>
        <taxon>Littorinidae</taxon>
        <taxon>Littorina</taxon>
    </lineage>
</organism>
<feature type="region of interest" description="Disordered" evidence="10">
    <location>
        <begin position="261"/>
        <end position="305"/>
    </location>
</feature>
<accession>A0AAN9G167</accession>
<dbReference type="EC" id="2.3.2.27" evidence="9"/>
<dbReference type="PANTHER" id="PTHR12622">
    <property type="entry name" value="DELTEX-RELATED"/>
    <property type="match status" value="1"/>
</dbReference>